<dbReference type="Proteomes" id="UP000054564">
    <property type="component" value="Unassembled WGS sequence"/>
</dbReference>
<feature type="compositionally biased region" description="Basic residues" evidence="1">
    <location>
        <begin position="146"/>
        <end position="158"/>
    </location>
</feature>
<evidence type="ECO:0000313" key="3">
    <source>
        <dbReference type="Proteomes" id="UP000054564"/>
    </source>
</evidence>
<feature type="region of interest" description="Disordered" evidence="1">
    <location>
        <begin position="1043"/>
        <end position="1062"/>
    </location>
</feature>
<dbReference type="AlphaFoldDB" id="A0A0L0VII4"/>
<feature type="region of interest" description="Disordered" evidence="1">
    <location>
        <begin position="320"/>
        <end position="367"/>
    </location>
</feature>
<accession>A0A0L0VII4</accession>
<feature type="compositionally biased region" description="Basic and acidic residues" evidence="1">
    <location>
        <begin position="162"/>
        <end position="172"/>
    </location>
</feature>
<feature type="compositionally biased region" description="Polar residues" evidence="1">
    <location>
        <begin position="83"/>
        <end position="92"/>
    </location>
</feature>
<evidence type="ECO:0008006" key="4">
    <source>
        <dbReference type="Google" id="ProtNLM"/>
    </source>
</evidence>
<feature type="compositionally biased region" description="Low complexity" evidence="1">
    <location>
        <begin position="1099"/>
        <end position="1119"/>
    </location>
</feature>
<feature type="region of interest" description="Disordered" evidence="1">
    <location>
        <begin position="111"/>
        <end position="305"/>
    </location>
</feature>
<feature type="region of interest" description="Disordered" evidence="1">
    <location>
        <begin position="426"/>
        <end position="445"/>
    </location>
</feature>
<dbReference type="PANTHER" id="PTHR22100">
    <property type="entry name" value="WINGS APART-LIKE PROTEIN HOMOLOG"/>
    <property type="match status" value="1"/>
</dbReference>
<protein>
    <recommendedName>
        <fullName evidence="4">Wings apart-like protein C-terminal domain-containing protein</fullName>
    </recommendedName>
</protein>
<feature type="compositionally biased region" description="Basic and acidic residues" evidence="1">
    <location>
        <begin position="274"/>
        <end position="283"/>
    </location>
</feature>
<evidence type="ECO:0000313" key="2">
    <source>
        <dbReference type="EMBL" id="KNE99073.1"/>
    </source>
</evidence>
<comment type="caution">
    <text evidence="2">The sequence shown here is derived from an EMBL/GenBank/DDBJ whole genome shotgun (WGS) entry which is preliminary data.</text>
</comment>
<dbReference type="EMBL" id="AJIL01000050">
    <property type="protein sequence ID" value="KNE99073.1"/>
    <property type="molecule type" value="Genomic_DNA"/>
</dbReference>
<feature type="compositionally biased region" description="Low complexity" evidence="1">
    <location>
        <begin position="259"/>
        <end position="270"/>
    </location>
</feature>
<sequence>MLSHKPRIKFTYGNRKSRTQAQTLQPEEESESSSDDEELKKLLEGTSTKKNNNKHQAKKPRLINHGRDTATTTRRISDRLLKSNDQQESSSTHNRECTPLDQDLLLILQVQKPQTSSSSSSRTPNSAKLTSPQHKNPRPQPIQRSSPRRVNNKRKRTQSKVAQEDKEKDSLSQRRITRTSSQKSLKPPELPQSISQPNPTSPDHPRDELHSPPNLSHKSQPPRISDSPDHSDIFAILETTETSNDLEESMLFPKKTRVSSSEPSQSISQPDPASPDHHRDELHFSPSLPNVSHKSPTPHRSDTRDHSDIFAILETTKTSNDLEESISFPKKARVASMGSKSNSKSGILSPPLSPGNSRPTSPINRSLKNRVLSSTNSCSELFPTRNSSNQLKPRKPLARQLSSDFPPIPVNHESINTSNLVNGLFPSSSSSSHHKPITKTYGGERTYKQDDNELNLLMPIPTPQRTSPRKSSAANKTIVAPLKRFQSRETYTELRKKWGVDEDDDDDRSIEDQSELQTINHQRASGTSQKFTDELSYLIQGLISSSSVDTNIPDLLSLQRSSAIEVIKKLKQDKFIEELRTNGSIEDVYNSFRLARAGQGDDLILDHSLLIFISILTCYDQKFIEPVLRIPLKSSDPRQHQPSGFSLKSDCLQVLGSLAARSYPTTQNPRGSSRRHPSLGSQIQEVVQESVLSKHFEGPTTPALLALFSLARIAMFIPRPGLLPQRSIVHSTAFAAVINGLKVHTIRLNELFDTSIKDFTSQEEGYKILKHVGYCMDVIEACTVSEEEALSYINLYKLSLAKNVFGSLISLCHTLARHHHLTHISMSALDILIGCLRSMVNMTNYNSAWSDELSSPSVIESICGLFGICREGFNNQHQRGSIATPPKKCSPKRKIEDGLMTADLGRRSAPDNRVDHVVFDLLCVCLGLLTNLLEQSGLATNILRETLILDGAHSTLVPVNSLNSVGGFQELLKLYIDPPCRKLDEKKFIRGSICVLINLILLNGYEDTNDDDDDRHQSVNEIEIIKSFKNILDQIPILLHSNSEDQQEQEQADTNLGSSQAKEDVEIVIEGEPKEEEGKLVTKNEIIKSFLTDLKLHSGTSNSTSISSCSSSQQQQQSSMPTGNHSSQSLPIHHSVNLLSILNSCWNRLRVELI</sequence>
<dbReference type="Gene3D" id="1.25.10.10">
    <property type="entry name" value="Leucine-rich Repeat Variant"/>
    <property type="match status" value="1"/>
</dbReference>
<dbReference type="InterPro" id="IPR039874">
    <property type="entry name" value="WAPL"/>
</dbReference>
<name>A0A0L0VII4_9BASI</name>
<keyword evidence="3" id="KW-1185">Reference proteome</keyword>
<feature type="region of interest" description="Disordered" evidence="1">
    <location>
        <begin position="1099"/>
        <end position="1128"/>
    </location>
</feature>
<reference evidence="3" key="1">
    <citation type="submission" date="2014-03" db="EMBL/GenBank/DDBJ databases">
        <title>The Genome Sequence of Puccinia striiformis f. sp. tritici PST-78.</title>
        <authorList>
            <consortium name="The Broad Institute Genome Sequencing Platform"/>
            <person name="Cuomo C."/>
            <person name="Hulbert S."/>
            <person name="Chen X."/>
            <person name="Walker B."/>
            <person name="Young S.K."/>
            <person name="Zeng Q."/>
            <person name="Gargeya S."/>
            <person name="Fitzgerald M."/>
            <person name="Haas B."/>
            <person name="Abouelleil A."/>
            <person name="Alvarado L."/>
            <person name="Arachchi H.M."/>
            <person name="Berlin A.M."/>
            <person name="Chapman S.B."/>
            <person name="Goldberg J."/>
            <person name="Griggs A."/>
            <person name="Gujja S."/>
            <person name="Hansen M."/>
            <person name="Howarth C."/>
            <person name="Imamovic A."/>
            <person name="Larimer J."/>
            <person name="McCowan C."/>
            <person name="Montmayeur A."/>
            <person name="Murphy C."/>
            <person name="Neiman D."/>
            <person name="Pearson M."/>
            <person name="Priest M."/>
            <person name="Roberts A."/>
            <person name="Saif S."/>
            <person name="Shea T."/>
            <person name="Sisk P."/>
            <person name="Sykes S."/>
            <person name="Wortman J."/>
            <person name="Nusbaum C."/>
            <person name="Birren B."/>
        </authorList>
    </citation>
    <scope>NUCLEOTIDE SEQUENCE [LARGE SCALE GENOMIC DNA]</scope>
    <source>
        <strain evidence="3">race PST-78</strain>
    </source>
</reference>
<dbReference type="STRING" id="1165861.A0A0L0VII4"/>
<gene>
    <name evidence="2" type="ORF">PSTG_07724</name>
</gene>
<dbReference type="OrthoDB" id="2507301at2759"/>
<dbReference type="PANTHER" id="PTHR22100:SF13">
    <property type="entry name" value="WINGS APART-LIKE PROTEIN HOMOLOG"/>
    <property type="match status" value="1"/>
</dbReference>
<feature type="compositionally biased region" description="Basic residues" evidence="1">
    <location>
        <begin position="51"/>
        <end position="64"/>
    </location>
</feature>
<feature type="region of interest" description="Disordered" evidence="1">
    <location>
        <begin position="1"/>
        <end position="97"/>
    </location>
</feature>
<dbReference type="InterPro" id="IPR011989">
    <property type="entry name" value="ARM-like"/>
</dbReference>
<proteinExistence type="predicted"/>
<evidence type="ECO:0000256" key="1">
    <source>
        <dbReference type="SAM" id="MobiDB-lite"/>
    </source>
</evidence>
<feature type="compositionally biased region" description="Polar residues" evidence="1">
    <location>
        <begin position="354"/>
        <end position="367"/>
    </location>
</feature>
<organism evidence="2 3">
    <name type="scientific">Puccinia striiformis f. sp. tritici PST-78</name>
    <dbReference type="NCBI Taxonomy" id="1165861"/>
    <lineage>
        <taxon>Eukaryota</taxon>
        <taxon>Fungi</taxon>
        <taxon>Dikarya</taxon>
        <taxon>Basidiomycota</taxon>
        <taxon>Pucciniomycotina</taxon>
        <taxon>Pucciniomycetes</taxon>
        <taxon>Pucciniales</taxon>
        <taxon>Pucciniaceae</taxon>
        <taxon>Puccinia</taxon>
    </lineage>
</organism>
<feature type="compositionally biased region" description="Polar residues" evidence="1">
    <location>
        <begin position="122"/>
        <end position="134"/>
    </location>
</feature>
<feature type="compositionally biased region" description="Acidic residues" evidence="1">
    <location>
        <begin position="26"/>
        <end position="37"/>
    </location>
</feature>